<dbReference type="AlphaFoldDB" id="A0A2G5CZI7"/>
<name>A0A2G5CZI7_AQUCA</name>
<gene>
    <name evidence="1" type="ORF">AQUCO_03300107v1</name>
</gene>
<proteinExistence type="predicted"/>
<evidence type="ECO:0000313" key="1">
    <source>
        <dbReference type="EMBL" id="PIA36660.1"/>
    </source>
</evidence>
<keyword evidence="2" id="KW-1185">Reference proteome</keyword>
<dbReference type="Proteomes" id="UP000230069">
    <property type="component" value="Unassembled WGS sequence"/>
</dbReference>
<organism evidence="1 2">
    <name type="scientific">Aquilegia coerulea</name>
    <name type="common">Rocky mountain columbine</name>
    <dbReference type="NCBI Taxonomy" id="218851"/>
    <lineage>
        <taxon>Eukaryota</taxon>
        <taxon>Viridiplantae</taxon>
        <taxon>Streptophyta</taxon>
        <taxon>Embryophyta</taxon>
        <taxon>Tracheophyta</taxon>
        <taxon>Spermatophyta</taxon>
        <taxon>Magnoliopsida</taxon>
        <taxon>Ranunculales</taxon>
        <taxon>Ranunculaceae</taxon>
        <taxon>Thalictroideae</taxon>
        <taxon>Aquilegia</taxon>
    </lineage>
</organism>
<dbReference type="FunCoup" id="A0A2G5CZI7">
    <property type="interactions" value="85"/>
</dbReference>
<dbReference type="STRING" id="218851.A0A2G5CZI7"/>
<dbReference type="EMBL" id="KZ305050">
    <property type="protein sequence ID" value="PIA36660.1"/>
    <property type="molecule type" value="Genomic_DNA"/>
</dbReference>
<reference evidence="1 2" key="1">
    <citation type="submission" date="2017-09" db="EMBL/GenBank/DDBJ databases">
        <title>WGS assembly of Aquilegia coerulea Goldsmith.</title>
        <authorList>
            <person name="Hodges S."/>
            <person name="Kramer E."/>
            <person name="Nordborg M."/>
            <person name="Tomkins J."/>
            <person name="Borevitz J."/>
            <person name="Derieg N."/>
            <person name="Yan J."/>
            <person name="Mihaltcheva S."/>
            <person name="Hayes R.D."/>
            <person name="Rokhsar D."/>
        </authorList>
    </citation>
    <scope>NUCLEOTIDE SEQUENCE [LARGE SCALE GENOMIC DNA]</scope>
    <source>
        <strain evidence="2">cv. Goldsmith</strain>
    </source>
</reference>
<protein>
    <submittedName>
        <fullName evidence="1">Uncharacterized protein</fullName>
    </submittedName>
</protein>
<dbReference type="InterPro" id="IPR006502">
    <property type="entry name" value="PDDEXK-like"/>
</dbReference>
<dbReference type="PANTHER" id="PTHR31579">
    <property type="entry name" value="OS03G0796600 PROTEIN"/>
    <property type="match status" value="1"/>
</dbReference>
<dbReference type="PANTHER" id="PTHR31579:SF58">
    <property type="entry name" value="PLANT-SPECIFIC DOMAIN TIGR01615 FAMILY PROTEIN"/>
    <property type="match status" value="1"/>
</dbReference>
<dbReference type="Pfam" id="PF04720">
    <property type="entry name" value="PDDEXK_6"/>
    <property type="match status" value="1"/>
</dbReference>
<dbReference type="OrthoDB" id="691424at2759"/>
<dbReference type="NCBIfam" id="TIGR01615">
    <property type="entry name" value="A_thal_3542"/>
    <property type="match status" value="1"/>
</dbReference>
<accession>A0A2G5CZI7</accession>
<dbReference type="InParanoid" id="A0A2G5CZI7"/>
<evidence type="ECO:0000313" key="2">
    <source>
        <dbReference type="Proteomes" id="UP000230069"/>
    </source>
</evidence>
<sequence>MAGVMRRIPMGNRILMSSMDGVEFSGDGASIADMMFGFYEVTSCDGSSPDSVEDYDNNIDDMVDEEQNGDLNANSFAENKAFWDTQHEHLQGILSRSSSLETKIRKATKDAIKAFQLAGTICICQNPVLGADGCRNCLMRHVSDYLRDAGYNSAICKSKWRTSHEIPSGEHTYIDVVDMLSSKKVEVRIVIELNFRAEFEMARASEEYNQLIEKLPEVYVGRSDRLKNLIKIICSAAKKCMKDRKMHLGPWRKQKYMQAKWFGSCKRTMTTSVLPEGLSIRLQRPKASMLTYDLLEKLPSLHCTAVEVS</sequence>